<evidence type="ECO:0008006" key="2">
    <source>
        <dbReference type="Google" id="ProtNLM"/>
    </source>
</evidence>
<gene>
    <name evidence="1" type="ORF">S01H1_00420</name>
</gene>
<dbReference type="AlphaFoldDB" id="X0S9N2"/>
<reference evidence="1" key="1">
    <citation type="journal article" date="2014" name="Front. Microbiol.">
        <title>High frequency of phylogenetically diverse reductive dehalogenase-homologous genes in deep subseafloor sedimentary metagenomes.</title>
        <authorList>
            <person name="Kawai M."/>
            <person name="Futagami T."/>
            <person name="Toyoda A."/>
            <person name="Takaki Y."/>
            <person name="Nishi S."/>
            <person name="Hori S."/>
            <person name="Arai W."/>
            <person name="Tsubouchi T."/>
            <person name="Morono Y."/>
            <person name="Uchiyama I."/>
            <person name="Ito T."/>
            <person name="Fujiyama A."/>
            <person name="Inagaki F."/>
            <person name="Takami H."/>
        </authorList>
    </citation>
    <scope>NUCLEOTIDE SEQUENCE</scope>
    <source>
        <strain evidence="1">Expedition CK06-06</strain>
    </source>
</reference>
<protein>
    <recommendedName>
        <fullName evidence="2">DUF35 domain-containing protein</fullName>
    </recommendedName>
</protein>
<comment type="caution">
    <text evidence="1">The sequence shown here is derived from an EMBL/GenBank/DDBJ whole genome shotgun (WGS) entry which is preliminary data.</text>
</comment>
<accession>X0S9N2</accession>
<proteinExistence type="predicted"/>
<dbReference type="EMBL" id="BARS01000146">
    <property type="protein sequence ID" value="GAF72632.1"/>
    <property type="molecule type" value="Genomic_DNA"/>
</dbReference>
<sequence length="58" mass="6501">MEEPGIIGAIKLENADSTIFMPLEGIKPRDVTEGLKVEVQWREETKGELADIRCFKPA</sequence>
<organism evidence="1">
    <name type="scientific">marine sediment metagenome</name>
    <dbReference type="NCBI Taxonomy" id="412755"/>
    <lineage>
        <taxon>unclassified sequences</taxon>
        <taxon>metagenomes</taxon>
        <taxon>ecological metagenomes</taxon>
    </lineage>
</organism>
<name>X0S9N2_9ZZZZ</name>
<evidence type="ECO:0000313" key="1">
    <source>
        <dbReference type="EMBL" id="GAF72632.1"/>
    </source>
</evidence>